<proteinExistence type="predicted"/>
<dbReference type="EMBL" id="MPDP01000031">
    <property type="protein sequence ID" value="KAK1492125.1"/>
    <property type="molecule type" value="Genomic_DNA"/>
</dbReference>
<dbReference type="PANTHER" id="PTHR42037">
    <property type="match status" value="1"/>
</dbReference>
<feature type="compositionally biased region" description="Basic and acidic residues" evidence="1">
    <location>
        <begin position="447"/>
        <end position="462"/>
    </location>
</feature>
<dbReference type="PANTHER" id="PTHR42037:SF1">
    <property type="match status" value="1"/>
</dbReference>
<dbReference type="AlphaFoldDB" id="A0AAI9Y9Z7"/>
<protein>
    <submittedName>
        <fullName evidence="2">Uncharacterized protein</fullName>
    </submittedName>
</protein>
<comment type="caution">
    <text evidence="2">The sequence shown here is derived from an EMBL/GenBank/DDBJ whole genome shotgun (WGS) entry which is preliminary data.</text>
</comment>
<feature type="region of interest" description="Disordered" evidence="1">
    <location>
        <begin position="447"/>
        <end position="481"/>
    </location>
</feature>
<sequence>MNQQATPEVQPAGVDRCQLFYEPIVLEQGLQVACRAGQDVFNGTPKVENDSLASQFQVFRSFVEKLAQVCDNERGGQTVTSFTVLEGEDGPEYVFGSNHRDADELSETQQFAEDLLTLVGKNPTGLKPKPLAKQVLWKILLFNLPRLDIYLNNVGKHLVACIDDCERRGAPEVRYSPQVGTPGPEEQNRVSTGSYIWERSRQVITKPSTVLSDCEKLIKGVVAIKNTQIDQAIMRNAKDGEISESKCWSELRHYLGRLLSFRQAADTIIGTHERLPKLFEDFKFTVVPSSEDAPRPLTKSMSITAASIIMNMLPDDDEEKQEFLQHAVEMQKFGLDSIIQRQIGKRTFKPRVHAEVLVHSYLLSRDLQHPRDYFNSWKYIGSSKPTCRLCHYYFNAHPDRMQVRKTHDNLYPNWRIPGVFEGADSGVLDAKTQRLLEKIMESVHDDVKRTLEEKRPKGRTHDSNTLTTLPEGLAGSSYSDTTSVSEAAAQMDDMQLNARAESEKDQVVDYGDDGSSLVGEADEDVVGNTSGGAPLEAMRTQIAA</sequence>
<accession>A0AAI9Y9Z7</accession>
<gene>
    <name evidence="2" type="ORF">CCUS01_14086</name>
</gene>
<organism evidence="2 3">
    <name type="scientific">Colletotrichum cuscutae</name>
    <dbReference type="NCBI Taxonomy" id="1209917"/>
    <lineage>
        <taxon>Eukaryota</taxon>
        <taxon>Fungi</taxon>
        <taxon>Dikarya</taxon>
        <taxon>Ascomycota</taxon>
        <taxon>Pezizomycotina</taxon>
        <taxon>Sordariomycetes</taxon>
        <taxon>Hypocreomycetidae</taxon>
        <taxon>Glomerellales</taxon>
        <taxon>Glomerellaceae</taxon>
        <taxon>Colletotrichum</taxon>
        <taxon>Colletotrichum acutatum species complex</taxon>
    </lineage>
</organism>
<evidence type="ECO:0000256" key="1">
    <source>
        <dbReference type="SAM" id="MobiDB-lite"/>
    </source>
</evidence>
<evidence type="ECO:0000313" key="2">
    <source>
        <dbReference type="EMBL" id="KAK1492125.1"/>
    </source>
</evidence>
<evidence type="ECO:0000313" key="3">
    <source>
        <dbReference type="Proteomes" id="UP001239213"/>
    </source>
</evidence>
<dbReference type="Proteomes" id="UP001239213">
    <property type="component" value="Unassembled WGS sequence"/>
</dbReference>
<keyword evidence="3" id="KW-1185">Reference proteome</keyword>
<dbReference type="InterPro" id="IPR027796">
    <property type="entry name" value="OTT_1508_deam-like"/>
</dbReference>
<reference evidence="2" key="1">
    <citation type="submission" date="2016-11" db="EMBL/GenBank/DDBJ databases">
        <title>The genome sequence of Colletotrichum cuscutae.</title>
        <authorList>
            <person name="Baroncelli R."/>
        </authorList>
    </citation>
    <scope>NUCLEOTIDE SEQUENCE</scope>
    <source>
        <strain evidence="2">IMI 304802</strain>
    </source>
</reference>
<name>A0AAI9Y9Z7_9PEZI</name>
<dbReference type="Pfam" id="PF14441">
    <property type="entry name" value="OTT_1508_deam"/>
    <property type="match status" value="1"/>
</dbReference>
<feature type="region of interest" description="Disordered" evidence="1">
    <location>
        <begin position="499"/>
        <end position="544"/>
    </location>
</feature>